<dbReference type="Pfam" id="PF24986">
    <property type="entry name" value="PRC_RimM"/>
    <property type="match status" value="1"/>
</dbReference>
<keyword evidence="9" id="KW-1185">Reference proteome</keyword>
<organism evidence="8 9">
    <name type="scientific">Actinospica durhamensis</name>
    <dbReference type="NCBI Taxonomy" id="1508375"/>
    <lineage>
        <taxon>Bacteria</taxon>
        <taxon>Bacillati</taxon>
        <taxon>Actinomycetota</taxon>
        <taxon>Actinomycetes</taxon>
        <taxon>Catenulisporales</taxon>
        <taxon>Actinospicaceae</taxon>
        <taxon>Actinospica</taxon>
    </lineage>
</organism>
<evidence type="ECO:0000259" key="6">
    <source>
        <dbReference type="Pfam" id="PF01782"/>
    </source>
</evidence>
<evidence type="ECO:0000256" key="3">
    <source>
        <dbReference type="ARBA" id="ARBA00022552"/>
    </source>
</evidence>
<comment type="subunit">
    <text evidence="5">Binds ribosomal protein uS19.</text>
</comment>
<dbReference type="InterPro" id="IPR009000">
    <property type="entry name" value="Transl_B-barrel_sf"/>
</dbReference>
<dbReference type="SUPFAM" id="SSF50447">
    <property type="entry name" value="Translation proteins"/>
    <property type="match status" value="1"/>
</dbReference>
<name>A0A941F0B7_9ACTN</name>
<keyword evidence="4 5" id="KW-0143">Chaperone</keyword>
<protein>
    <recommendedName>
        <fullName evidence="5">Ribosome maturation factor RimM</fullName>
    </recommendedName>
</protein>
<dbReference type="SUPFAM" id="SSF50346">
    <property type="entry name" value="PRC-barrel domain"/>
    <property type="match status" value="1"/>
</dbReference>
<dbReference type="AlphaFoldDB" id="A0A941F0B7"/>
<dbReference type="PANTHER" id="PTHR33692:SF1">
    <property type="entry name" value="RIBOSOME MATURATION FACTOR RIMM"/>
    <property type="match status" value="1"/>
</dbReference>
<accession>A0A941F0B7</accession>
<dbReference type="GO" id="GO:0005737">
    <property type="term" value="C:cytoplasm"/>
    <property type="evidence" value="ECO:0007669"/>
    <property type="project" value="UniProtKB-SubCell"/>
</dbReference>
<evidence type="ECO:0000256" key="4">
    <source>
        <dbReference type="ARBA" id="ARBA00023186"/>
    </source>
</evidence>
<dbReference type="Pfam" id="PF01782">
    <property type="entry name" value="RimM"/>
    <property type="match status" value="1"/>
</dbReference>
<dbReference type="HAMAP" id="MF_00014">
    <property type="entry name" value="Ribosome_mat_RimM"/>
    <property type="match status" value="1"/>
</dbReference>
<proteinExistence type="inferred from homology"/>
<dbReference type="InterPro" id="IPR011961">
    <property type="entry name" value="RimM"/>
</dbReference>
<dbReference type="InterPro" id="IPR002676">
    <property type="entry name" value="RimM_N"/>
</dbReference>
<dbReference type="GO" id="GO:0043022">
    <property type="term" value="F:ribosome binding"/>
    <property type="evidence" value="ECO:0007669"/>
    <property type="project" value="InterPro"/>
</dbReference>
<keyword evidence="2 5" id="KW-0690">Ribosome biogenesis</keyword>
<comment type="subcellular location">
    <subcellularLocation>
        <location evidence="5">Cytoplasm</location>
    </subcellularLocation>
</comment>
<evidence type="ECO:0000256" key="1">
    <source>
        <dbReference type="ARBA" id="ARBA00022490"/>
    </source>
</evidence>
<gene>
    <name evidence="5 8" type="primary">rimM</name>
    <name evidence="8" type="ORF">KDL01_31740</name>
</gene>
<dbReference type="InterPro" id="IPR011033">
    <property type="entry name" value="PRC_barrel-like_sf"/>
</dbReference>
<evidence type="ECO:0000313" key="8">
    <source>
        <dbReference type="EMBL" id="MBR7837889.1"/>
    </source>
</evidence>
<dbReference type="EMBL" id="JAGSOG010000238">
    <property type="protein sequence ID" value="MBR7837889.1"/>
    <property type="molecule type" value="Genomic_DNA"/>
</dbReference>
<dbReference type="PANTHER" id="PTHR33692">
    <property type="entry name" value="RIBOSOME MATURATION FACTOR RIMM"/>
    <property type="match status" value="1"/>
</dbReference>
<dbReference type="InterPro" id="IPR056792">
    <property type="entry name" value="PRC_RimM"/>
</dbReference>
<dbReference type="Gene3D" id="2.30.30.240">
    <property type="entry name" value="PRC-barrel domain"/>
    <property type="match status" value="1"/>
</dbReference>
<comment type="function">
    <text evidence="5">An accessory protein needed during the final step in the assembly of 30S ribosomal subunit, possibly for assembly of the head region. Essential for efficient processing of 16S rRNA. May be needed both before and after RbfA during the maturation of 16S rRNA. It has affinity for free ribosomal 30S subunits but not for 70S ribosomes.</text>
</comment>
<evidence type="ECO:0000313" key="9">
    <source>
        <dbReference type="Proteomes" id="UP000675781"/>
    </source>
</evidence>
<keyword evidence="1 5" id="KW-0963">Cytoplasm</keyword>
<dbReference type="GO" id="GO:0005840">
    <property type="term" value="C:ribosome"/>
    <property type="evidence" value="ECO:0007669"/>
    <property type="project" value="InterPro"/>
</dbReference>
<evidence type="ECO:0000256" key="5">
    <source>
        <dbReference type="HAMAP-Rule" id="MF_00014"/>
    </source>
</evidence>
<evidence type="ECO:0000256" key="2">
    <source>
        <dbReference type="ARBA" id="ARBA00022517"/>
    </source>
</evidence>
<reference evidence="8" key="1">
    <citation type="submission" date="2021-04" db="EMBL/GenBank/DDBJ databases">
        <title>Genome based classification of Actinospica acidithermotolerans sp. nov., an actinobacterium isolated from an Indonesian hot spring.</title>
        <authorList>
            <person name="Kusuma A.B."/>
            <person name="Putra K.E."/>
            <person name="Nafisah S."/>
            <person name="Loh J."/>
            <person name="Nouioui I."/>
            <person name="Goodfellow M."/>
        </authorList>
    </citation>
    <scope>NUCLEOTIDE SEQUENCE</scope>
    <source>
        <strain evidence="8">CSCA 57</strain>
    </source>
</reference>
<comment type="similarity">
    <text evidence="5">Belongs to the RimM family.</text>
</comment>
<sequence>MSPQHNDDESRELLRLVVGRIGRAHGVKGEVTIEVRTDDPDLRFAPGTELVTDPASRGPLTVRRGRVQGSRYVLSLEGVNDRNAAEALRNTLLVADIDPDESPEDPDEYYDHQLEGLTVRTVDGVELGVVEQMIHGPAQDLFAIRRPNGGELLLPFIVEFVPEVDLERGVVTADPPEGLLALSEPAAADESED</sequence>
<comment type="caution">
    <text evidence="8">The sequence shown here is derived from an EMBL/GenBank/DDBJ whole genome shotgun (WGS) entry which is preliminary data.</text>
</comment>
<keyword evidence="3 5" id="KW-0698">rRNA processing</keyword>
<comment type="domain">
    <text evidence="5">The PRC barrel domain binds ribosomal protein uS19.</text>
</comment>
<dbReference type="Gene3D" id="2.40.30.60">
    <property type="entry name" value="RimM"/>
    <property type="match status" value="1"/>
</dbReference>
<dbReference type="NCBIfam" id="TIGR02273">
    <property type="entry name" value="16S_RimM"/>
    <property type="match status" value="1"/>
</dbReference>
<dbReference type="GO" id="GO:0006364">
    <property type="term" value="P:rRNA processing"/>
    <property type="evidence" value="ECO:0007669"/>
    <property type="project" value="UniProtKB-UniRule"/>
</dbReference>
<feature type="domain" description="RimM N-terminal" evidence="6">
    <location>
        <begin position="17"/>
        <end position="97"/>
    </location>
</feature>
<dbReference type="InterPro" id="IPR036976">
    <property type="entry name" value="RimM_N_sf"/>
</dbReference>
<dbReference type="Proteomes" id="UP000675781">
    <property type="component" value="Unassembled WGS sequence"/>
</dbReference>
<dbReference type="GO" id="GO:0042274">
    <property type="term" value="P:ribosomal small subunit biogenesis"/>
    <property type="evidence" value="ECO:0007669"/>
    <property type="project" value="UniProtKB-UniRule"/>
</dbReference>
<feature type="domain" description="Ribosome maturation factor RimM PRC barrel" evidence="7">
    <location>
        <begin position="112"/>
        <end position="179"/>
    </location>
</feature>
<evidence type="ECO:0000259" key="7">
    <source>
        <dbReference type="Pfam" id="PF24986"/>
    </source>
</evidence>